<organism evidence="7 8">
    <name type="scientific">Ceraceosorus guamensis</name>
    <dbReference type="NCBI Taxonomy" id="1522189"/>
    <lineage>
        <taxon>Eukaryota</taxon>
        <taxon>Fungi</taxon>
        <taxon>Dikarya</taxon>
        <taxon>Basidiomycota</taxon>
        <taxon>Ustilaginomycotina</taxon>
        <taxon>Exobasidiomycetes</taxon>
        <taxon>Ceraceosorales</taxon>
        <taxon>Ceraceosoraceae</taxon>
        <taxon>Ceraceosorus</taxon>
    </lineage>
</organism>
<dbReference type="GO" id="GO:0005794">
    <property type="term" value="C:Golgi apparatus"/>
    <property type="evidence" value="ECO:0007669"/>
    <property type="project" value="TreeGrafter"/>
</dbReference>
<protein>
    <recommendedName>
        <fullName evidence="9">Metal homeostatis protein bsd2</fullName>
    </recommendedName>
</protein>
<keyword evidence="4 6" id="KW-0472">Membrane</keyword>
<keyword evidence="3 6" id="KW-1133">Transmembrane helix</keyword>
<evidence type="ECO:0000313" key="7">
    <source>
        <dbReference type="EMBL" id="PWN39660.1"/>
    </source>
</evidence>
<feature type="non-terminal residue" evidence="7">
    <location>
        <position position="267"/>
    </location>
</feature>
<feature type="transmembrane region" description="Helical" evidence="6">
    <location>
        <begin position="231"/>
        <end position="252"/>
    </location>
</feature>
<evidence type="ECO:0000256" key="2">
    <source>
        <dbReference type="ARBA" id="ARBA00022692"/>
    </source>
</evidence>
<keyword evidence="2 6" id="KW-0812">Transmembrane</keyword>
<dbReference type="PANTHER" id="PTHR13396:SF5">
    <property type="entry name" value="NEDD4 FAMILY INTERACTING PROTEIN"/>
    <property type="match status" value="1"/>
</dbReference>
<dbReference type="GO" id="GO:0006511">
    <property type="term" value="P:ubiquitin-dependent protein catabolic process"/>
    <property type="evidence" value="ECO:0007669"/>
    <property type="project" value="TreeGrafter"/>
</dbReference>
<dbReference type="PANTHER" id="PTHR13396">
    <property type="entry name" value="NEDD4 FAMILY INTERACTING PROTEIN 1/2"/>
    <property type="match status" value="1"/>
</dbReference>
<evidence type="ECO:0000313" key="8">
    <source>
        <dbReference type="Proteomes" id="UP000245783"/>
    </source>
</evidence>
<dbReference type="GO" id="GO:0031398">
    <property type="term" value="P:positive regulation of protein ubiquitination"/>
    <property type="evidence" value="ECO:0007669"/>
    <property type="project" value="TreeGrafter"/>
</dbReference>
<evidence type="ECO:0008006" key="9">
    <source>
        <dbReference type="Google" id="ProtNLM"/>
    </source>
</evidence>
<dbReference type="GO" id="GO:0030001">
    <property type="term" value="P:metal ion transport"/>
    <property type="evidence" value="ECO:0007669"/>
    <property type="project" value="InterPro"/>
</dbReference>
<evidence type="ECO:0000256" key="5">
    <source>
        <dbReference type="SAM" id="MobiDB-lite"/>
    </source>
</evidence>
<dbReference type="OrthoDB" id="10003116at2759"/>
<proteinExistence type="predicted"/>
<comment type="subcellular location">
    <subcellularLocation>
        <location evidence="1">Membrane</location>
        <topology evidence="1">Multi-pass membrane protein</topology>
    </subcellularLocation>
</comment>
<dbReference type="GO" id="GO:0048471">
    <property type="term" value="C:perinuclear region of cytoplasm"/>
    <property type="evidence" value="ECO:0007669"/>
    <property type="project" value="TreeGrafter"/>
</dbReference>
<dbReference type="GO" id="GO:0005783">
    <property type="term" value="C:endoplasmic reticulum"/>
    <property type="evidence" value="ECO:0007669"/>
    <property type="project" value="TreeGrafter"/>
</dbReference>
<dbReference type="GeneID" id="37033309"/>
<gene>
    <name evidence="7" type="ORF">IE81DRAFT_274200</name>
</gene>
<evidence type="ECO:0000256" key="3">
    <source>
        <dbReference type="ARBA" id="ARBA00022989"/>
    </source>
</evidence>
<evidence type="ECO:0000256" key="6">
    <source>
        <dbReference type="SAM" id="Phobius"/>
    </source>
</evidence>
<name>A0A316VQQ0_9BASI</name>
<feature type="region of interest" description="Disordered" evidence="5">
    <location>
        <begin position="1"/>
        <end position="61"/>
    </location>
</feature>
<dbReference type="STRING" id="1522189.A0A316VQQ0"/>
<dbReference type="InParanoid" id="A0A316VQQ0"/>
<evidence type="ECO:0000256" key="1">
    <source>
        <dbReference type="ARBA" id="ARBA00004141"/>
    </source>
</evidence>
<dbReference type="AlphaFoldDB" id="A0A316VQQ0"/>
<dbReference type="GO" id="GO:0016020">
    <property type="term" value="C:membrane"/>
    <property type="evidence" value="ECO:0007669"/>
    <property type="project" value="UniProtKB-SubCell"/>
</dbReference>
<dbReference type="RefSeq" id="XP_025366820.1">
    <property type="nucleotide sequence ID" value="XM_025511439.1"/>
</dbReference>
<reference evidence="7 8" key="1">
    <citation type="journal article" date="2018" name="Mol. Biol. Evol.">
        <title>Broad Genomic Sampling Reveals a Smut Pathogenic Ancestry of the Fungal Clade Ustilaginomycotina.</title>
        <authorList>
            <person name="Kijpornyongpan T."/>
            <person name="Mondo S.J."/>
            <person name="Barry K."/>
            <person name="Sandor L."/>
            <person name="Lee J."/>
            <person name="Lipzen A."/>
            <person name="Pangilinan J."/>
            <person name="LaButti K."/>
            <person name="Hainaut M."/>
            <person name="Henrissat B."/>
            <person name="Grigoriev I.V."/>
            <person name="Spatafora J.W."/>
            <person name="Aime M.C."/>
        </authorList>
    </citation>
    <scope>NUCLEOTIDE SEQUENCE [LARGE SCALE GENOMIC DNA]</scope>
    <source>
        <strain evidence="7 8">MCA 4658</strain>
    </source>
</reference>
<keyword evidence="8" id="KW-1185">Reference proteome</keyword>
<feature type="transmembrane region" description="Helical" evidence="6">
    <location>
        <begin position="123"/>
        <end position="144"/>
    </location>
</feature>
<feature type="transmembrane region" description="Helical" evidence="6">
    <location>
        <begin position="156"/>
        <end position="172"/>
    </location>
</feature>
<feature type="compositionally biased region" description="Basic and acidic residues" evidence="5">
    <location>
        <begin position="8"/>
        <end position="20"/>
    </location>
</feature>
<dbReference type="InterPro" id="IPR019325">
    <property type="entry name" value="NEDD4/Bsd2"/>
</dbReference>
<dbReference type="Proteomes" id="UP000245783">
    <property type="component" value="Unassembled WGS sequence"/>
</dbReference>
<dbReference type="GO" id="GO:0007034">
    <property type="term" value="P:vacuolar transport"/>
    <property type="evidence" value="ECO:0007669"/>
    <property type="project" value="InterPro"/>
</dbReference>
<accession>A0A316VQQ0</accession>
<dbReference type="EMBL" id="KZ819452">
    <property type="protein sequence ID" value="PWN39660.1"/>
    <property type="molecule type" value="Genomic_DNA"/>
</dbReference>
<dbReference type="Pfam" id="PF10176">
    <property type="entry name" value="NEDD4_Bsd2"/>
    <property type="match status" value="1"/>
</dbReference>
<sequence length="267" mass="28244">ASLPTDDADARSAGESDTRRRVMGGGSGDGVFANLSAKPERRRRTADGGDRGDDDDLVDETLPPTYDVAAADSAPPYWETTIVGGGMHPLAPGGMGWTPGGAHVGEIEDLIVEGLPVGNFFGFAWNLMVSMSFQFVGFLLTYLLHTTHAARCGSRAGLGITLIQYGLFLRTRNLPSSDPLPGHAGSPDGNAPGSTPNEAIVISGDMNSANGNAGGSGRDDGLFPVEEGAQWLSYILMVLGWFIVLSSLVSYWRVHRWGRLLVAAARR</sequence>
<dbReference type="CDD" id="cd22212">
    <property type="entry name" value="NDFIP-like"/>
    <property type="match status" value="1"/>
</dbReference>
<feature type="non-terminal residue" evidence="7">
    <location>
        <position position="1"/>
    </location>
</feature>
<evidence type="ECO:0000256" key="4">
    <source>
        <dbReference type="ARBA" id="ARBA00023136"/>
    </source>
</evidence>